<evidence type="ECO:0000256" key="4">
    <source>
        <dbReference type="SAM" id="Coils"/>
    </source>
</evidence>
<dbReference type="SMART" id="SM00304">
    <property type="entry name" value="HAMP"/>
    <property type="match status" value="1"/>
</dbReference>
<feature type="transmembrane region" description="Helical" evidence="5">
    <location>
        <begin position="191"/>
        <end position="213"/>
    </location>
</feature>
<evidence type="ECO:0000259" key="6">
    <source>
        <dbReference type="PROSITE" id="PS50111"/>
    </source>
</evidence>
<dbReference type="InterPro" id="IPR024478">
    <property type="entry name" value="HlyB_4HB_MCP"/>
</dbReference>
<dbReference type="SUPFAM" id="SSF58104">
    <property type="entry name" value="Methyl-accepting chemotaxis protein (MCP) signaling domain"/>
    <property type="match status" value="1"/>
</dbReference>
<gene>
    <name evidence="8" type="primary">mcp4_3</name>
    <name evidence="8" type="ORF">OXPF_27480</name>
</gene>
<dbReference type="GO" id="GO:0006935">
    <property type="term" value="P:chemotaxis"/>
    <property type="evidence" value="ECO:0007669"/>
    <property type="project" value="InterPro"/>
</dbReference>
<dbReference type="GO" id="GO:0004888">
    <property type="term" value="F:transmembrane signaling receptor activity"/>
    <property type="evidence" value="ECO:0007669"/>
    <property type="project" value="InterPro"/>
</dbReference>
<evidence type="ECO:0000313" key="9">
    <source>
        <dbReference type="Proteomes" id="UP000050326"/>
    </source>
</evidence>
<reference evidence="8 9" key="1">
    <citation type="submission" date="2015-09" db="EMBL/GenBank/DDBJ databases">
        <title>Genome sequence of Oxobacter pfennigii DSM 3222.</title>
        <authorList>
            <person name="Poehlein A."/>
            <person name="Bengelsdorf F.R."/>
            <person name="Schiel-Bengelsdorf B."/>
            <person name="Duerre P."/>
            <person name="Daniel R."/>
        </authorList>
    </citation>
    <scope>NUCLEOTIDE SEQUENCE [LARGE SCALE GENOMIC DNA]</scope>
    <source>
        <strain evidence="8 9">DSM 3222</strain>
    </source>
</reference>
<evidence type="ECO:0000256" key="5">
    <source>
        <dbReference type="SAM" id="Phobius"/>
    </source>
</evidence>
<evidence type="ECO:0000259" key="7">
    <source>
        <dbReference type="PROSITE" id="PS50885"/>
    </source>
</evidence>
<dbReference type="CDD" id="cd06225">
    <property type="entry name" value="HAMP"/>
    <property type="match status" value="1"/>
</dbReference>
<dbReference type="Pfam" id="PF00015">
    <property type="entry name" value="MCPsignal"/>
    <property type="match status" value="1"/>
</dbReference>
<dbReference type="AlphaFoldDB" id="A0A0P8Y946"/>
<dbReference type="Gene3D" id="1.10.287.950">
    <property type="entry name" value="Methyl-accepting chemotaxis protein"/>
    <property type="match status" value="1"/>
</dbReference>
<dbReference type="PANTHER" id="PTHR32089">
    <property type="entry name" value="METHYL-ACCEPTING CHEMOTAXIS PROTEIN MCPB"/>
    <property type="match status" value="1"/>
</dbReference>
<keyword evidence="4" id="KW-0175">Coiled coil</keyword>
<dbReference type="Gene3D" id="6.10.340.10">
    <property type="match status" value="1"/>
</dbReference>
<dbReference type="RefSeq" id="WP_054875765.1">
    <property type="nucleotide sequence ID" value="NZ_LKET01000039.1"/>
</dbReference>
<dbReference type="Pfam" id="PF12729">
    <property type="entry name" value="4HB_MCP_1"/>
    <property type="match status" value="1"/>
</dbReference>
<proteinExistence type="inferred from homology"/>
<dbReference type="InterPro" id="IPR004089">
    <property type="entry name" value="MCPsignal_dom"/>
</dbReference>
<dbReference type="GO" id="GO:0016020">
    <property type="term" value="C:membrane"/>
    <property type="evidence" value="ECO:0007669"/>
    <property type="project" value="InterPro"/>
</dbReference>
<dbReference type="Pfam" id="PF00672">
    <property type="entry name" value="HAMP"/>
    <property type="match status" value="1"/>
</dbReference>
<dbReference type="PATRIC" id="fig|36849.3.peg.2903"/>
<dbReference type="GO" id="GO:0007165">
    <property type="term" value="P:signal transduction"/>
    <property type="evidence" value="ECO:0007669"/>
    <property type="project" value="UniProtKB-KW"/>
</dbReference>
<comment type="caution">
    <text evidence="8">The sequence shown here is derived from an EMBL/GenBank/DDBJ whole genome shotgun (WGS) entry which is preliminary data.</text>
</comment>
<protein>
    <submittedName>
        <fullName evidence="8">Methyl-accepting chemotaxis protein 4</fullName>
    </submittedName>
</protein>
<sequence>MNWLNNTKIAVKFTAAFILISIFVGAVGYIGLSNMDKINKNAADMYSNNLMSIQELITIKSNFAQFNSDILSLLYAKDENQITSIQEHINELRDNNNEMMAAFEEIAEDSERELFDQFKQLVADYRDSYGKVIQLVNDKKYEEAETSFDDTLKIEKDMSDTLDKLIAQNITEAENANKENQNIFKSSSYKMTIIVVAAFVLAIALGFTLSLIISRQLKKVVMFAHSVGNGDFTHTIDIKSKDEIGNLAGALNSSVKNVRDLINEIASGAQEISAISEEVSATMEEISSQMEGINESTIQISKGAQDLSATTEEVNASAEEIGSTTAELANKANDGNISSQDIKKRATEIKSKAAKSIETTEAIFNEKQAKIIKAIEEGRVVEEVGVMADSIASIAAQTNLLALNAAIEAARAGEQGRGFAVVADEVRKLAEQSSDTVSSIQNVVSQVHRAFNNLSQNAGDILSFIESNVKSDYELFMETGVQYEKDAEFISKMSHEISAAATSMSEVIEQVGGAVETVSATAQQSAAGTEEILASVNETTIAIEGVSESALNQAELAEKLNNLVKKFKV</sequence>
<keyword evidence="5" id="KW-1133">Transmembrane helix</keyword>
<keyword evidence="5" id="KW-0812">Transmembrane</keyword>
<evidence type="ECO:0000256" key="1">
    <source>
        <dbReference type="ARBA" id="ARBA00023224"/>
    </source>
</evidence>
<feature type="domain" description="HAMP" evidence="7">
    <location>
        <begin position="211"/>
        <end position="263"/>
    </location>
</feature>
<dbReference type="PROSITE" id="PS50111">
    <property type="entry name" value="CHEMOTAXIS_TRANSDUC_2"/>
    <property type="match status" value="1"/>
</dbReference>
<feature type="coiled-coil region" evidence="4">
    <location>
        <begin position="75"/>
        <end position="109"/>
    </location>
</feature>
<evidence type="ECO:0000256" key="2">
    <source>
        <dbReference type="ARBA" id="ARBA00029447"/>
    </source>
</evidence>
<dbReference type="SMART" id="SM00283">
    <property type="entry name" value="MA"/>
    <property type="match status" value="1"/>
</dbReference>
<feature type="transmembrane region" description="Helical" evidence="5">
    <location>
        <begin position="13"/>
        <end position="32"/>
    </location>
</feature>
<dbReference type="EMBL" id="LKET01000039">
    <property type="protein sequence ID" value="KPU43307.1"/>
    <property type="molecule type" value="Genomic_DNA"/>
</dbReference>
<dbReference type="InterPro" id="IPR004090">
    <property type="entry name" value="Chemotax_Me-accpt_rcpt"/>
</dbReference>
<feature type="domain" description="Methyl-accepting transducer" evidence="6">
    <location>
        <begin position="282"/>
        <end position="540"/>
    </location>
</feature>
<dbReference type="Proteomes" id="UP000050326">
    <property type="component" value="Unassembled WGS sequence"/>
</dbReference>
<dbReference type="PANTHER" id="PTHR32089:SF112">
    <property type="entry name" value="LYSOZYME-LIKE PROTEIN-RELATED"/>
    <property type="match status" value="1"/>
</dbReference>
<name>A0A0P8Y946_9CLOT</name>
<dbReference type="PROSITE" id="PS50885">
    <property type="entry name" value="HAMP"/>
    <property type="match status" value="1"/>
</dbReference>
<dbReference type="InterPro" id="IPR003660">
    <property type="entry name" value="HAMP_dom"/>
</dbReference>
<comment type="similarity">
    <text evidence="2">Belongs to the methyl-accepting chemotaxis (MCP) protein family.</text>
</comment>
<keyword evidence="5" id="KW-0472">Membrane</keyword>
<evidence type="ECO:0000256" key="3">
    <source>
        <dbReference type="PROSITE-ProRule" id="PRU00284"/>
    </source>
</evidence>
<dbReference type="OrthoDB" id="1887545at2"/>
<organism evidence="8 9">
    <name type="scientific">Oxobacter pfennigii</name>
    <dbReference type="NCBI Taxonomy" id="36849"/>
    <lineage>
        <taxon>Bacteria</taxon>
        <taxon>Bacillati</taxon>
        <taxon>Bacillota</taxon>
        <taxon>Clostridia</taxon>
        <taxon>Eubacteriales</taxon>
        <taxon>Clostridiaceae</taxon>
        <taxon>Oxobacter</taxon>
    </lineage>
</organism>
<dbReference type="PRINTS" id="PR00260">
    <property type="entry name" value="CHEMTRNSDUCR"/>
</dbReference>
<keyword evidence="9" id="KW-1185">Reference proteome</keyword>
<evidence type="ECO:0000313" key="8">
    <source>
        <dbReference type="EMBL" id="KPU43307.1"/>
    </source>
</evidence>
<dbReference type="STRING" id="36849.OXPF_27480"/>
<keyword evidence="1 3" id="KW-0807">Transducer</keyword>
<accession>A0A0P8Y946</accession>